<evidence type="ECO:0000313" key="11">
    <source>
        <dbReference type="Proteomes" id="UP000245341"/>
    </source>
</evidence>
<evidence type="ECO:0000256" key="8">
    <source>
        <dbReference type="ARBA" id="ARBA00023136"/>
    </source>
</evidence>
<evidence type="ECO:0000256" key="3">
    <source>
        <dbReference type="ARBA" id="ARBA00004309"/>
    </source>
</evidence>
<evidence type="ECO:0000256" key="7">
    <source>
        <dbReference type="ARBA" id="ARBA00022989"/>
    </source>
</evidence>
<dbReference type="PANTHER" id="PTHR16795">
    <property type="entry name" value="LIMBIN/ELLIS-VAN CREVELD PROTEIN"/>
    <property type="match status" value="1"/>
</dbReference>
<dbReference type="GO" id="GO:0098797">
    <property type="term" value="C:plasma membrane protein complex"/>
    <property type="evidence" value="ECO:0007669"/>
    <property type="project" value="TreeGrafter"/>
</dbReference>
<dbReference type="InterPro" id="IPR026501">
    <property type="entry name" value="Limbin/EVC"/>
</dbReference>
<feature type="non-terminal residue" evidence="12">
    <location>
        <position position="109"/>
    </location>
</feature>
<comment type="subcellular location">
    <subcellularLocation>
        <location evidence="2">Cell membrane</location>
        <topology evidence="2">Single-pass membrane protein</topology>
    </subcellularLocation>
    <subcellularLocation>
        <location evidence="3">Cell projection</location>
        <location evidence="3">Cilium membrane</location>
    </subcellularLocation>
    <subcellularLocation>
        <location evidence="1">Cytoplasm</location>
        <location evidence="1">Cytoskeleton</location>
        <location evidence="1">Cilium basal body</location>
    </subcellularLocation>
</comment>
<keyword evidence="11" id="KW-1185">Reference proteome</keyword>
<keyword evidence="8" id="KW-0472">Membrane</keyword>
<evidence type="ECO:0000256" key="9">
    <source>
        <dbReference type="ARBA" id="ARBA00023212"/>
    </source>
</evidence>
<name>A0A7F8QDL9_LEPWE</name>
<evidence type="ECO:0000256" key="1">
    <source>
        <dbReference type="ARBA" id="ARBA00004120"/>
    </source>
</evidence>
<evidence type="ECO:0000256" key="5">
    <source>
        <dbReference type="ARBA" id="ARBA00022490"/>
    </source>
</evidence>
<dbReference type="GO" id="GO:0007224">
    <property type="term" value="P:smoothened signaling pathway"/>
    <property type="evidence" value="ECO:0007669"/>
    <property type="project" value="InterPro"/>
</dbReference>
<keyword evidence="5" id="KW-0963">Cytoplasm</keyword>
<dbReference type="GO" id="GO:0060170">
    <property type="term" value="C:ciliary membrane"/>
    <property type="evidence" value="ECO:0007669"/>
    <property type="project" value="UniProtKB-SubCell"/>
</dbReference>
<keyword evidence="6" id="KW-0812">Transmembrane</keyword>
<evidence type="ECO:0000256" key="2">
    <source>
        <dbReference type="ARBA" id="ARBA00004162"/>
    </source>
</evidence>
<evidence type="ECO:0000313" key="12">
    <source>
        <dbReference type="RefSeq" id="XP_030879314.1"/>
    </source>
</evidence>
<organism evidence="11 12">
    <name type="scientific">Leptonychotes weddellii</name>
    <name type="common">Weddell seal</name>
    <name type="synonym">Otaria weddellii</name>
    <dbReference type="NCBI Taxonomy" id="9713"/>
    <lineage>
        <taxon>Eukaryota</taxon>
        <taxon>Metazoa</taxon>
        <taxon>Chordata</taxon>
        <taxon>Craniata</taxon>
        <taxon>Vertebrata</taxon>
        <taxon>Euteleostomi</taxon>
        <taxon>Mammalia</taxon>
        <taxon>Eutheria</taxon>
        <taxon>Laurasiatheria</taxon>
        <taxon>Carnivora</taxon>
        <taxon>Caniformia</taxon>
        <taxon>Pinnipedia</taxon>
        <taxon>Phocidae</taxon>
        <taxon>Monachinae</taxon>
        <taxon>Lobodontini</taxon>
        <taxon>Leptonychotes</taxon>
    </lineage>
</organism>
<protein>
    <submittedName>
        <fullName evidence="12">Limbin-like</fullName>
    </submittedName>
</protein>
<dbReference type="KEGG" id="lww:115939241"/>
<dbReference type="Proteomes" id="UP000245341">
    <property type="component" value="Unplaced"/>
</dbReference>
<keyword evidence="7" id="KW-1133">Transmembrane helix</keyword>
<keyword evidence="10" id="KW-0966">Cell projection</keyword>
<dbReference type="RefSeq" id="XP_030879314.1">
    <property type="nucleotide sequence ID" value="XM_031023454.1"/>
</dbReference>
<proteinExistence type="predicted"/>
<dbReference type="PANTHER" id="PTHR16795:SF14">
    <property type="entry name" value="LIMBIN"/>
    <property type="match status" value="1"/>
</dbReference>
<evidence type="ECO:0000256" key="10">
    <source>
        <dbReference type="ARBA" id="ARBA00023273"/>
    </source>
</evidence>
<keyword evidence="9" id="KW-0206">Cytoskeleton</keyword>
<dbReference type="AlphaFoldDB" id="A0A7F8QDL9"/>
<reference evidence="12" key="1">
    <citation type="submission" date="2025-08" db="UniProtKB">
        <authorList>
            <consortium name="RefSeq"/>
        </authorList>
    </citation>
    <scope>IDENTIFICATION</scope>
    <source>
        <tissue evidence="12">Liver</tissue>
    </source>
</reference>
<feature type="non-terminal residue" evidence="12">
    <location>
        <position position="1"/>
    </location>
</feature>
<keyword evidence="4" id="KW-1003">Cell membrane</keyword>
<dbReference type="GeneID" id="115939241"/>
<sequence>KLCSSAFSLSEEELLRMRQEVHGCFAQMDRSLALPKIRARVLMQQFQTAWREAEFLRLDQALAAPELQQQSKARKPRSKSKSKIDLLRKCIEDKIQLFEEQAPEDLVEK</sequence>
<evidence type="ECO:0000256" key="6">
    <source>
        <dbReference type="ARBA" id="ARBA00022692"/>
    </source>
</evidence>
<accession>A0A7F8QDL9</accession>
<evidence type="ECO:0000256" key="4">
    <source>
        <dbReference type="ARBA" id="ARBA00022475"/>
    </source>
</evidence>
<gene>
    <name evidence="12" type="primary">LOC115939241</name>
</gene>